<dbReference type="Proteomes" id="UP000641588">
    <property type="component" value="Unassembled WGS sequence"/>
</dbReference>
<evidence type="ECO:0000259" key="1">
    <source>
        <dbReference type="Pfam" id="PF00534"/>
    </source>
</evidence>
<dbReference type="InterPro" id="IPR050194">
    <property type="entry name" value="Glycosyltransferase_grp1"/>
</dbReference>
<keyword evidence="4" id="KW-1185">Reference proteome</keyword>
<dbReference type="Pfam" id="PF13439">
    <property type="entry name" value="Glyco_transf_4"/>
    <property type="match status" value="1"/>
</dbReference>
<comment type="caution">
    <text evidence="3">The sequence shown here is derived from an EMBL/GenBank/DDBJ whole genome shotgun (WGS) entry which is preliminary data.</text>
</comment>
<reference evidence="3" key="1">
    <citation type="submission" date="2019-10" db="EMBL/GenBank/DDBJ databases">
        <title>Description of Paenibacillus glebae sp. nov.</title>
        <authorList>
            <person name="Carlier A."/>
            <person name="Qi S."/>
        </authorList>
    </citation>
    <scope>NUCLEOTIDE SEQUENCE</scope>
    <source>
        <strain evidence="3">LMG 31456</strain>
    </source>
</reference>
<proteinExistence type="predicted"/>
<gene>
    <name evidence="3" type="primary">bshA</name>
    <name evidence="3" type="ORF">GC093_30495</name>
</gene>
<feature type="domain" description="Glycosyl transferase family 1" evidence="1">
    <location>
        <begin position="190"/>
        <end position="348"/>
    </location>
</feature>
<dbReference type="GO" id="GO:0016757">
    <property type="term" value="F:glycosyltransferase activity"/>
    <property type="evidence" value="ECO:0007669"/>
    <property type="project" value="InterPro"/>
</dbReference>
<name>A0A972K5X5_9BACL</name>
<dbReference type="SUPFAM" id="SSF53756">
    <property type="entry name" value="UDP-Glycosyltransferase/glycogen phosphorylase"/>
    <property type="match status" value="1"/>
</dbReference>
<dbReference type="PANTHER" id="PTHR45947:SF3">
    <property type="entry name" value="SULFOQUINOVOSYL TRANSFERASE SQD2"/>
    <property type="match status" value="1"/>
</dbReference>
<feature type="domain" description="Glycosyltransferase subfamily 4-like N-terminal" evidence="2">
    <location>
        <begin position="16"/>
        <end position="178"/>
    </location>
</feature>
<dbReference type="RefSeq" id="WP_171655782.1">
    <property type="nucleotide sequence ID" value="NZ_WHOD01000119.1"/>
</dbReference>
<dbReference type="InterPro" id="IPR001296">
    <property type="entry name" value="Glyco_trans_1"/>
</dbReference>
<dbReference type="InterPro" id="IPR023881">
    <property type="entry name" value="Thiol_BshA"/>
</dbReference>
<dbReference type="AlphaFoldDB" id="A0A972K5X5"/>
<accession>A0A972K5X5</accession>
<dbReference type="NCBIfam" id="TIGR03999">
    <property type="entry name" value="thiol_BshA"/>
    <property type="match status" value="1"/>
</dbReference>
<organism evidence="3 4">
    <name type="scientific">Paenibacillus foliorum</name>
    <dbReference type="NCBI Taxonomy" id="2654974"/>
    <lineage>
        <taxon>Bacteria</taxon>
        <taxon>Bacillati</taxon>
        <taxon>Bacillota</taxon>
        <taxon>Bacilli</taxon>
        <taxon>Bacillales</taxon>
        <taxon>Paenibacillaceae</taxon>
        <taxon>Paenibacillus</taxon>
    </lineage>
</organism>
<dbReference type="Gene3D" id="3.40.50.2000">
    <property type="entry name" value="Glycogen Phosphorylase B"/>
    <property type="match status" value="2"/>
</dbReference>
<dbReference type="InterPro" id="IPR028098">
    <property type="entry name" value="Glyco_trans_4-like_N"/>
</dbReference>
<dbReference type="EMBL" id="WHOD01000119">
    <property type="protein sequence ID" value="NOU97522.1"/>
    <property type="molecule type" value="Genomic_DNA"/>
</dbReference>
<dbReference type="GO" id="GO:0071793">
    <property type="term" value="P:bacillithiol biosynthetic process"/>
    <property type="evidence" value="ECO:0007669"/>
    <property type="project" value="InterPro"/>
</dbReference>
<evidence type="ECO:0000313" key="3">
    <source>
        <dbReference type="EMBL" id="NOU97522.1"/>
    </source>
</evidence>
<protein>
    <submittedName>
        <fullName evidence="3">N-acetyl-alpha-D-glucosaminyl L-malate synthase BshA</fullName>
    </submittedName>
</protein>
<sequence>MKERLKIGITCYPTLGGSGVVATELGKLLAEKGHEVHFITHSMPFRLGKFDKNIFYHEVEVNDYYVFKYPPYDLSLASKLAQVAQLEELDLLHVHYAIPHAVCAILAKQMVGDRLKVVTTLHGTDITVLAQDESLSDLIRFAINKSDAVTAVSKDLINETRSLLDIDKPIDLSYNFVDKRVYYPREITALRKEFAHPDEKILIHISNFRPVKRVTDVVEIFDRVSKDVPSRLLFVGEGPELSKVLCKVKEKGLLDRVTFCGKQDDVAQLLSLSDVMLLPSEKESFGLVALEAMACGVPTVASDAGGIPELITHGESGFLAEIGDVDQMAHYTKMLLTDAALYEKMTEACLHRARFTFCNDVITRQYEEIYYRVLGLPLPEELKLKPLNC</sequence>
<evidence type="ECO:0000313" key="4">
    <source>
        <dbReference type="Proteomes" id="UP000641588"/>
    </source>
</evidence>
<dbReference type="PANTHER" id="PTHR45947">
    <property type="entry name" value="SULFOQUINOVOSYL TRANSFERASE SQD2"/>
    <property type="match status" value="1"/>
</dbReference>
<dbReference type="Pfam" id="PF00534">
    <property type="entry name" value="Glycos_transf_1"/>
    <property type="match status" value="1"/>
</dbReference>
<evidence type="ECO:0000259" key="2">
    <source>
        <dbReference type="Pfam" id="PF13439"/>
    </source>
</evidence>